<dbReference type="RefSeq" id="WP_103075205.1">
    <property type="nucleotide sequence ID" value="NZ_NPZB01000002.1"/>
</dbReference>
<evidence type="ECO:0000313" key="3">
    <source>
        <dbReference type="Proteomes" id="UP000236220"/>
    </source>
</evidence>
<accession>A0A2K1PXI6</accession>
<dbReference type="PANTHER" id="PTHR30373">
    <property type="entry name" value="UPF0603 PROTEIN YGCG"/>
    <property type="match status" value="1"/>
</dbReference>
<dbReference type="Pfam" id="PF04536">
    <property type="entry name" value="TPM_phosphatase"/>
    <property type="match status" value="1"/>
</dbReference>
<dbReference type="OrthoDB" id="5683663at2"/>
<dbReference type="EMBL" id="NPZB01000002">
    <property type="protein sequence ID" value="PNS07500.1"/>
    <property type="molecule type" value="Genomic_DNA"/>
</dbReference>
<evidence type="ECO:0000259" key="1">
    <source>
        <dbReference type="Pfam" id="PF04536"/>
    </source>
</evidence>
<gene>
    <name evidence="2" type="ORF">Lysil_1676</name>
</gene>
<dbReference type="PANTHER" id="PTHR30373:SF8">
    <property type="entry name" value="BLL7265 PROTEIN"/>
    <property type="match status" value="1"/>
</dbReference>
<dbReference type="InterPro" id="IPR007621">
    <property type="entry name" value="TPM_dom"/>
</dbReference>
<name>A0A2K1PXI6_9GAMM</name>
<keyword evidence="3" id="KW-1185">Reference proteome</keyword>
<dbReference type="Proteomes" id="UP000236220">
    <property type="component" value="Unassembled WGS sequence"/>
</dbReference>
<comment type="caution">
    <text evidence="2">The sequence shown here is derived from an EMBL/GenBank/DDBJ whole genome shotgun (WGS) entry which is preliminary data.</text>
</comment>
<organism evidence="2 3">
    <name type="scientific">Solilutibacter silvestris</name>
    <dbReference type="NCBI Taxonomy" id="1645665"/>
    <lineage>
        <taxon>Bacteria</taxon>
        <taxon>Pseudomonadati</taxon>
        <taxon>Pseudomonadota</taxon>
        <taxon>Gammaproteobacteria</taxon>
        <taxon>Lysobacterales</taxon>
        <taxon>Lysobacteraceae</taxon>
        <taxon>Solilutibacter</taxon>
    </lineage>
</organism>
<feature type="domain" description="TPM" evidence="1">
    <location>
        <begin position="20"/>
        <end position="141"/>
    </location>
</feature>
<sequence>MVGPARLLRHLFARPARSLFPADSLHRIAAMIRASESRHRGEIVFALESDMPLREVWMNVSPRDRALHAFAHLHVWNTAANNGVLIYLQLADRRIEIVADRGFDGLVSAEQWRGICQLMEERLSAGEPEAAVAEGIEAITQLLEAHFPQRPGEVDEDELPDEPVILR</sequence>
<evidence type="ECO:0000313" key="2">
    <source>
        <dbReference type="EMBL" id="PNS07500.1"/>
    </source>
</evidence>
<protein>
    <recommendedName>
        <fullName evidence="1">TPM domain-containing protein</fullName>
    </recommendedName>
</protein>
<reference evidence="2 3" key="1">
    <citation type="submission" date="2017-08" db="EMBL/GenBank/DDBJ databases">
        <title>Lysobacter sylvestris genome.</title>
        <authorList>
            <person name="Zhang D.-C."/>
            <person name="Albuquerque L."/>
            <person name="Franca L."/>
            <person name="Froufe H.J.C."/>
            <person name="Barroso C."/>
            <person name="Egas C."/>
            <person name="Da Costa M."/>
            <person name="Margesin R."/>
        </authorList>
    </citation>
    <scope>NUCLEOTIDE SEQUENCE [LARGE SCALE GENOMIC DNA]</scope>
    <source>
        <strain evidence="2 3">AM20-91</strain>
    </source>
</reference>
<dbReference type="AlphaFoldDB" id="A0A2K1PXI6"/>
<dbReference type="Gene3D" id="3.10.310.50">
    <property type="match status" value="1"/>
</dbReference>
<proteinExistence type="predicted"/>